<reference evidence="1" key="2">
    <citation type="submission" date="2020-11" db="EMBL/GenBank/DDBJ databases">
        <authorList>
            <person name="McCartney M.A."/>
            <person name="Auch B."/>
            <person name="Kono T."/>
            <person name="Mallez S."/>
            <person name="Becker A."/>
            <person name="Gohl D.M."/>
            <person name="Silverstein K.A.T."/>
            <person name="Koren S."/>
            <person name="Bechman K.B."/>
            <person name="Herman A."/>
            <person name="Abrahante J.E."/>
            <person name="Garbe J."/>
        </authorList>
    </citation>
    <scope>NUCLEOTIDE SEQUENCE</scope>
    <source>
        <strain evidence="1">Duluth1</strain>
        <tissue evidence="1">Whole animal</tissue>
    </source>
</reference>
<dbReference type="EMBL" id="JAIWYP010000010">
    <property type="protein sequence ID" value="KAH3748406.1"/>
    <property type="molecule type" value="Genomic_DNA"/>
</dbReference>
<dbReference type="Proteomes" id="UP000828390">
    <property type="component" value="Unassembled WGS sequence"/>
</dbReference>
<accession>A0A9D4I319</accession>
<evidence type="ECO:0000313" key="2">
    <source>
        <dbReference type="Proteomes" id="UP000828390"/>
    </source>
</evidence>
<proteinExistence type="predicted"/>
<dbReference type="AlphaFoldDB" id="A0A9D4I319"/>
<gene>
    <name evidence="1" type="ORF">DPMN_182851</name>
</gene>
<evidence type="ECO:0000313" key="1">
    <source>
        <dbReference type="EMBL" id="KAH3748406.1"/>
    </source>
</evidence>
<reference evidence="1" key="1">
    <citation type="journal article" date="2019" name="bioRxiv">
        <title>The Genome of the Zebra Mussel, Dreissena polymorpha: A Resource for Invasive Species Research.</title>
        <authorList>
            <person name="McCartney M.A."/>
            <person name="Auch B."/>
            <person name="Kono T."/>
            <person name="Mallez S."/>
            <person name="Zhang Y."/>
            <person name="Obille A."/>
            <person name="Becker A."/>
            <person name="Abrahante J.E."/>
            <person name="Garbe J."/>
            <person name="Badalamenti J.P."/>
            <person name="Herman A."/>
            <person name="Mangelson H."/>
            <person name="Liachko I."/>
            <person name="Sullivan S."/>
            <person name="Sone E.D."/>
            <person name="Koren S."/>
            <person name="Silverstein K.A.T."/>
            <person name="Beckman K.B."/>
            <person name="Gohl D.M."/>
        </authorList>
    </citation>
    <scope>NUCLEOTIDE SEQUENCE</scope>
    <source>
        <strain evidence="1">Duluth1</strain>
        <tissue evidence="1">Whole animal</tissue>
    </source>
</reference>
<name>A0A9D4I319_DREPO</name>
<comment type="caution">
    <text evidence="1">The sequence shown here is derived from an EMBL/GenBank/DDBJ whole genome shotgun (WGS) entry which is preliminary data.</text>
</comment>
<organism evidence="1 2">
    <name type="scientific">Dreissena polymorpha</name>
    <name type="common">Zebra mussel</name>
    <name type="synonym">Mytilus polymorpha</name>
    <dbReference type="NCBI Taxonomy" id="45954"/>
    <lineage>
        <taxon>Eukaryota</taxon>
        <taxon>Metazoa</taxon>
        <taxon>Spiralia</taxon>
        <taxon>Lophotrochozoa</taxon>
        <taxon>Mollusca</taxon>
        <taxon>Bivalvia</taxon>
        <taxon>Autobranchia</taxon>
        <taxon>Heteroconchia</taxon>
        <taxon>Euheterodonta</taxon>
        <taxon>Imparidentia</taxon>
        <taxon>Neoheterodontei</taxon>
        <taxon>Myida</taxon>
        <taxon>Dreissenoidea</taxon>
        <taxon>Dreissenidae</taxon>
        <taxon>Dreissena</taxon>
    </lineage>
</organism>
<protein>
    <submittedName>
        <fullName evidence="1">Uncharacterized protein</fullName>
    </submittedName>
</protein>
<keyword evidence="2" id="KW-1185">Reference proteome</keyword>
<sequence>MIGQKRQVDLEQLFAYELCAVPCALIDGFGCLRKSSKSALVKRLRVVDIAPRAANTVIVDVSQLFYHMVWPNGGSPADLIS</sequence>